<feature type="compositionally biased region" description="Pro residues" evidence="1">
    <location>
        <begin position="33"/>
        <end position="43"/>
    </location>
</feature>
<reference evidence="3 4" key="1">
    <citation type="submission" date="2024-05" db="EMBL/GenBank/DDBJ databases">
        <authorList>
            <person name="Wallberg A."/>
        </authorList>
    </citation>
    <scope>NUCLEOTIDE SEQUENCE [LARGE SCALE GENOMIC DNA]</scope>
</reference>
<feature type="region of interest" description="Disordered" evidence="1">
    <location>
        <begin position="738"/>
        <end position="771"/>
    </location>
</feature>
<feature type="region of interest" description="Disordered" evidence="1">
    <location>
        <begin position="874"/>
        <end position="911"/>
    </location>
</feature>
<organism evidence="3 4">
    <name type="scientific">Meganyctiphanes norvegica</name>
    <name type="common">Northern krill</name>
    <name type="synonym">Thysanopoda norvegica</name>
    <dbReference type="NCBI Taxonomy" id="48144"/>
    <lineage>
        <taxon>Eukaryota</taxon>
        <taxon>Metazoa</taxon>
        <taxon>Ecdysozoa</taxon>
        <taxon>Arthropoda</taxon>
        <taxon>Crustacea</taxon>
        <taxon>Multicrustacea</taxon>
        <taxon>Malacostraca</taxon>
        <taxon>Eumalacostraca</taxon>
        <taxon>Eucarida</taxon>
        <taxon>Euphausiacea</taxon>
        <taxon>Euphausiidae</taxon>
        <taxon>Meganyctiphanes</taxon>
    </lineage>
</organism>
<protein>
    <submittedName>
        <fullName evidence="3">Uncharacterized protein</fullName>
    </submittedName>
</protein>
<accession>A0AAV2Q2C4</accession>
<feature type="compositionally biased region" description="Low complexity" evidence="1">
    <location>
        <begin position="881"/>
        <end position="893"/>
    </location>
</feature>
<proteinExistence type="predicted"/>
<sequence>MPIGPAVGLEGGGVCAEENSTNQAAANGAPAVPSRPPPPPPPRISTCIHGRPMPPNPTTADVPATDRSRPWWSSWNRKYVLLCGTCGASAMLLGCFYLVIYFILRSYTSSLHYFETIPTYVPATVLIVTGLIILCFIRRKNRFSYLIKISGCLCLVCAVLCVVVTVTTTVLHMNRLQTLQECEFFPHSRSCTCTPYQAVIDPTQEVRYVFVLMSSSISCDVIHGPLYSCLRALFGLSVIGILVSIFSCMLVYQLLTHEKKKMYWEQLENRRRLLYRRGVPAPANCQCCDEYGFVPPSELYPWGVWDAMDDRYWGGGQFYSPSGEESSNASRSVLLGASTTPQGQGPIWLPWGPPGAWGAQAPPTTSHQHLQQQGQLIGEGQQDPQGENLQVVSEEPRPHLTGVLLRPFIPRGLEGRLGFRRQHPPSHAASRGHRPLSDPGVMLPRYPPPFSEAYLPPMAYQEAFPRYMWGPPPPYSQPTSSENIAVLQSSPHHHPISPNNPILLQGMMPPSMHHSPAHRPATLADLMNSPSSPTSNTLSSPSDDSEIVSSPVHAQRPTRDRHKIGTHEPGGGGVLGGSSSLPSRHRAMRRLPFGGHVKSLGDVTEHKHDEPLEVLFCDGSEMKPLDTFHSDNNVQNIDDFHSKHIKSLSDPKVIYNNLKMEQESELYFADVSSCVSIRQDGDETLYYSEPTSSASQMTPSPSDKELADAVINHTYEQVREKDDDSSHHASDDTMIVHTSSSNHSLSGTAETENTYSIVSPNTEDLSSTSPMVTDTDAYSCYTPVTPASTGPLSTTPMNQNLAVHPLHQHFPLHPLHPLHHLQHQQAGSGRGTQVNDNELLTHTTGMTRDLHHPLGGDNESEHCYETLPGENNLVHSSSANVVPPTSHTTTSSVDGHTVSCHPSQDNSDLNGNMTLTEAIVHMNPSITESSPNLSSTTTTRLSRANLSLPLRQIVSSSNSQIESSQFEVTPTPDTEMVSLEHTRNGGSRRASERTSYHSSEPNTPSERRIHSVQDLLYTLKSVNV</sequence>
<feature type="compositionally biased region" description="Low complexity" evidence="1">
    <location>
        <begin position="956"/>
        <end position="965"/>
    </location>
</feature>
<dbReference type="PANTHER" id="PTHR39952">
    <property type="entry name" value="FI02073P"/>
    <property type="match status" value="1"/>
</dbReference>
<feature type="transmembrane region" description="Helical" evidence="2">
    <location>
        <begin position="79"/>
        <end position="104"/>
    </location>
</feature>
<keyword evidence="2" id="KW-0472">Membrane</keyword>
<feature type="compositionally biased region" description="Low complexity" evidence="1">
    <location>
        <begin position="528"/>
        <end position="552"/>
    </location>
</feature>
<feature type="compositionally biased region" description="Polar residues" evidence="1">
    <location>
        <begin position="900"/>
        <end position="911"/>
    </location>
</feature>
<keyword evidence="4" id="KW-1185">Reference proteome</keyword>
<feature type="transmembrane region" description="Helical" evidence="2">
    <location>
        <begin position="116"/>
        <end position="137"/>
    </location>
</feature>
<feature type="region of interest" description="Disordered" evidence="1">
    <location>
        <begin position="1"/>
        <end position="65"/>
    </location>
</feature>
<dbReference type="AlphaFoldDB" id="A0AAV2Q2C4"/>
<evidence type="ECO:0000313" key="3">
    <source>
        <dbReference type="EMBL" id="CAL4069111.1"/>
    </source>
</evidence>
<feature type="region of interest" description="Disordered" evidence="1">
    <location>
        <begin position="419"/>
        <end position="440"/>
    </location>
</feature>
<feature type="region of interest" description="Disordered" evidence="1">
    <location>
        <begin position="506"/>
        <end position="582"/>
    </location>
</feature>
<gene>
    <name evidence="3" type="ORF">MNOR_LOCUS7644</name>
</gene>
<dbReference type="EMBL" id="CAXKWB010003406">
    <property type="protein sequence ID" value="CAL4069111.1"/>
    <property type="molecule type" value="Genomic_DNA"/>
</dbReference>
<keyword evidence="2" id="KW-1133">Transmembrane helix</keyword>
<feature type="compositionally biased region" description="Basic residues" evidence="1">
    <location>
        <begin position="419"/>
        <end position="434"/>
    </location>
</feature>
<comment type="caution">
    <text evidence="3">The sequence shown here is derived from an EMBL/GenBank/DDBJ whole genome shotgun (WGS) entry which is preliminary data.</text>
</comment>
<evidence type="ECO:0000256" key="1">
    <source>
        <dbReference type="SAM" id="MobiDB-lite"/>
    </source>
</evidence>
<feature type="compositionally biased region" description="Basic and acidic residues" evidence="1">
    <location>
        <begin position="978"/>
        <end position="995"/>
    </location>
</feature>
<evidence type="ECO:0000313" key="4">
    <source>
        <dbReference type="Proteomes" id="UP001497623"/>
    </source>
</evidence>
<dbReference type="Proteomes" id="UP001497623">
    <property type="component" value="Unassembled WGS sequence"/>
</dbReference>
<keyword evidence="2" id="KW-0812">Transmembrane</keyword>
<dbReference type="PANTHER" id="PTHR39952:SF1">
    <property type="match status" value="1"/>
</dbReference>
<name>A0AAV2Q2C4_MEGNR</name>
<evidence type="ECO:0000256" key="2">
    <source>
        <dbReference type="SAM" id="Phobius"/>
    </source>
</evidence>
<feature type="transmembrane region" description="Helical" evidence="2">
    <location>
        <begin position="232"/>
        <end position="255"/>
    </location>
</feature>
<feature type="transmembrane region" description="Helical" evidence="2">
    <location>
        <begin position="149"/>
        <end position="171"/>
    </location>
</feature>
<feature type="region of interest" description="Disordered" evidence="1">
    <location>
        <begin position="956"/>
        <end position="1009"/>
    </location>
</feature>